<keyword evidence="2" id="KW-1185">Reference proteome</keyword>
<evidence type="ECO:0000313" key="1">
    <source>
        <dbReference type="EMBL" id="KAK3875454.1"/>
    </source>
</evidence>
<dbReference type="EMBL" id="JAWQEG010001964">
    <property type="protein sequence ID" value="KAK3875454.1"/>
    <property type="molecule type" value="Genomic_DNA"/>
</dbReference>
<sequence>MALTSNNSVEEYRLACRKRFAEDDLLHEKWKEADCYFSRGQRFTTLKIQAPEMCPIKVMEPFELLGVDLIGQLRETRAGNILICILP</sequence>
<gene>
    <name evidence="1" type="ORF">Pcinc_019666</name>
</gene>
<organism evidence="1 2">
    <name type="scientific">Petrolisthes cinctipes</name>
    <name type="common">Flat porcelain crab</name>
    <dbReference type="NCBI Taxonomy" id="88211"/>
    <lineage>
        <taxon>Eukaryota</taxon>
        <taxon>Metazoa</taxon>
        <taxon>Ecdysozoa</taxon>
        <taxon>Arthropoda</taxon>
        <taxon>Crustacea</taxon>
        <taxon>Multicrustacea</taxon>
        <taxon>Malacostraca</taxon>
        <taxon>Eumalacostraca</taxon>
        <taxon>Eucarida</taxon>
        <taxon>Decapoda</taxon>
        <taxon>Pleocyemata</taxon>
        <taxon>Anomura</taxon>
        <taxon>Galatheoidea</taxon>
        <taxon>Porcellanidae</taxon>
        <taxon>Petrolisthes</taxon>
    </lineage>
</organism>
<protein>
    <submittedName>
        <fullName evidence="1">Uncharacterized protein</fullName>
    </submittedName>
</protein>
<accession>A0AAE1KK30</accession>
<dbReference type="Proteomes" id="UP001286313">
    <property type="component" value="Unassembled WGS sequence"/>
</dbReference>
<proteinExistence type="predicted"/>
<comment type="caution">
    <text evidence="1">The sequence shown here is derived from an EMBL/GenBank/DDBJ whole genome shotgun (WGS) entry which is preliminary data.</text>
</comment>
<name>A0AAE1KK30_PETCI</name>
<dbReference type="AlphaFoldDB" id="A0AAE1KK30"/>
<evidence type="ECO:0000313" key="2">
    <source>
        <dbReference type="Proteomes" id="UP001286313"/>
    </source>
</evidence>
<reference evidence="1" key="1">
    <citation type="submission" date="2023-10" db="EMBL/GenBank/DDBJ databases">
        <title>Genome assemblies of two species of porcelain crab, Petrolisthes cinctipes and Petrolisthes manimaculis (Anomura: Porcellanidae).</title>
        <authorList>
            <person name="Angst P."/>
        </authorList>
    </citation>
    <scope>NUCLEOTIDE SEQUENCE</scope>
    <source>
        <strain evidence="1">PB745_01</strain>
        <tissue evidence="1">Gill</tissue>
    </source>
</reference>